<gene>
    <name evidence="11" type="ORF">POM88_036295</name>
</gene>
<comment type="catalytic activity">
    <reaction evidence="7">
        <text>L-threonyl-[protein] + ATP = O-phospho-L-threonyl-[protein] + ADP + H(+)</text>
        <dbReference type="Rhea" id="RHEA:46608"/>
        <dbReference type="Rhea" id="RHEA-COMP:11060"/>
        <dbReference type="Rhea" id="RHEA-COMP:11605"/>
        <dbReference type="ChEBI" id="CHEBI:15378"/>
        <dbReference type="ChEBI" id="CHEBI:30013"/>
        <dbReference type="ChEBI" id="CHEBI:30616"/>
        <dbReference type="ChEBI" id="CHEBI:61977"/>
        <dbReference type="ChEBI" id="CHEBI:456216"/>
        <dbReference type="EC" id="2.7.11.1"/>
    </reaction>
</comment>
<dbReference type="InterPro" id="IPR011009">
    <property type="entry name" value="Kinase-like_dom_sf"/>
</dbReference>
<keyword evidence="5 11" id="KW-0418">Kinase</keyword>
<evidence type="ECO:0000313" key="12">
    <source>
        <dbReference type="Proteomes" id="UP001237642"/>
    </source>
</evidence>
<name>A0AAD8MFH4_9APIA</name>
<keyword evidence="12" id="KW-1185">Reference proteome</keyword>
<evidence type="ECO:0000256" key="8">
    <source>
        <dbReference type="ARBA" id="ARBA00048679"/>
    </source>
</evidence>
<dbReference type="AlphaFoldDB" id="A0AAD8MFH4"/>
<dbReference type="Proteomes" id="UP001237642">
    <property type="component" value="Unassembled WGS sequence"/>
</dbReference>
<dbReference type="Gene3D" id="1.10.510.10">
    <property type="entry name" value="Transferase(Phosphotransferase) domain 1"/>
    <property type="match status" value="1"/>
</dbReference>
<dbReference type="InterPro" id="IPR000719">
    <property type="entry name" value="Prot_kinase_dom"/>
</dbReference>
<evidence type="ECO:0000256" key="6">
    <source>
        <dbReference type="ARBA" id="ARBA00022840"/>
    </source>
</evidence>
<evidence type="ECO:0000256" key="5">
    <source>
        <dbReference type="ARBA" id="ARBA00022777"/>
    </source>
</evidence>
<evidence type="ECO:0000256" key="7">
    <source>
        <dbReference type="ARBA" id="ARBA00047899"/>
    </source>
</evidence>
<dbReference type="PROSITE" id="PS50011">
    <property type="entry name" value="PROTEIN_KINASE_DOM"/>
    <property type="match status" value="1"/>
</dbReference>
<reference evidence="11" key="1">
    <citation type="submission" date="2023-02" db="EMBL/GenBank/DDBJ databases">
        <title>Genome of toxic invasive species Heracleum sosnowskyi carries increased number of genes despite the absence of recent whole-genome duplications.</title>
        <authorList>
            <person name="Schelkunov M."/>
            <person name="Shtratnikova V."/>
            <person name="Makarenko M."/>
            <person name="Klepikova A."/>
            <person name="Omelchenko D."/>
            <person name="Novikova G."/>
            <person name="Obukhova E."/>
            <person name="Bogdanov V."/>
            <person name="Penin A."/>
            <person name="Logacheva M."/>
        </authorList>
    </citation>
    <scope>NUCLEOTIDE SEQUENCE</scope>
    <source>
        <strain evidence="11">Hsosn_3</strain>
        <tissue evidence="11">Leaf</tissue>
    </source>
</reference>
<evidence type="ECO:0000256" key="2">
    <source>
        <dbReference type="ARBA" id="ARBA00022527"/>
    </source>
</evidence>
<dbReference type="PANTHER" id="PTHR47989:SF27">
    <property type="entry name" value="PROTEIN KINASE DOMAIN-CONTAINING PROTEIN"/>
    <property type="match status" value="1"/>
</dbReference>
<evidence type="ECO:0000256" key="3">
    <source>
        <dbReference type="ARBA" id="ARBA00022679"/>
    </source>
</evidence>
<dbReference type="EC" id="2.7.11.1" evidence="1"/>
<accession>A0AAD8MFH4</accession>
<reference evidence="11" key="2">
    <citation type="submission" date="2023-05" db="EMBL/GenBank/DDBJ databases">
        <authorList>
            <person name="Schelkunov M.I."/>
        </authorList>
    </citation>
    <scope>NUCLEOTIDE SEQUENCE</scope>
    <source>
        <strain evidence="11">Hsosn_3</strain>
        <tissue evidence="11">Leaf</tissue>
    </source>
</reference>
<keyword evidence="2" id="KW-0723">Serine/threonine-protein kinase</keyword>
<comment type="catalytic activity">
    <reaction evidence="8">
        <text>L-seryl-[protein] + ATP = O-phospho-L-seryl-[protein] + ADP + H(+)</text>
        <dbReference type="Rhea" id="RHEA:17989"/>
        <dbReference type="Rhea" id="RHEA-COMP:9863"/>
        <dbReference type="Rhea" id="RHEA-COMP:11604"/>
        <dbReference type="ChEBI" id="CHEBI:15378"/>
        <dbReference type="ChEBI" id="CHEBI:29999"/>
        <dbReference type="ChEBI" id="CHEBI:30616"/>
        <dbReference type="ChEBI" id="CHEBI:83421"/>
        <dbReference type="ChEBI" id="CHEBI:456216"/>
        <dbReference type="EC" id="2.7.11.1"/>
    </reaction>
</comment>
<evidence type="ECO:0000256" key="1">
    <source>
        <dbReference type="ARBA" id="ARBA00012513"/>
    </source>
</evidence>
<dbReference type="FunFam" id="1.10.510.10:FF:001023">
    <property type="entry name" value="Os07g0541700 protein"/>
    <property type="match status" value="1"/>
</dbReference>
<dbReference type="GO" id="GO:0004674">
    <property type="term" value="F:protein serine/threonine kinase activity"/>
    <property type="evidence" value="ECO:0007669"/>
    <property type="project" value="UniProtKB-KW"/>
</dbReference>
<keyword evidence="3" id="KW-0808">Transferase</keyword>
<sequence>MRRIPLFCSRSRTTFFYTIGVLVFVEDSNLKFNSSVDPLMQEQRTPLPCLRRRRRTLKNSDTKTENSLEASKGISLVPVLDKFNSLKKTAKKGNGAVIVFEYELLVAATNNFKEDNILGEGGSGRVYKVLFSGQLVVVVKRLKGGKLDAEKEFENEIAWLRVIKHQKVISLLGYCIHNETRFLVYEMMPNRSLESQLHGPSQGSTLTWNIRMKIALDIARGLEYLHERCNPPVIHRNLKSSNILLDSNFNAKVRC</sequence>
<dbReference type="InterPro" id="IPR017441">
    <property type="entry name" value="Protein_kinase_ATP_BS"/>
</dbReference>
<evidence type="ECO:0000256" key="4">
    <source>
        <dbReference type="ARBA" id="ARBA00022741"/>
    </source>
</evidence>
<dbReference type="InterPro" id="IPR001245">
    <property type="entry name" value="Ser-Thr/Tyr_kinase_cat_dom"/>
</dbReference>
<feature type="binding site" evidence="9">
    <location>
        <position position="140"/>
    </location>
    <ligand>
        <name>ATP</name>
        <dbReference type="ChEBI" id="CHEBI:30616"/>
    </ligand>
</feature>
<keyword evidence="4 9" id="KW-0547">Nucleotide-binding</keyword>
<organism evidence="11 12">
    <name type="scientific">Heracleum sosnowskyi</name>
    <dbReference type="NCBI Taxonomy" id="360622"/>
    <lineage>
        <taxon>Eukaryota</taxon>
        <taxon>Viridiplantae</taxon>
        <taxon>Streptophyta</taxon>
        <taxon>Embryophyta</taxon>
        <taxon>Tracheophyta</taxon>
        <taxon>Spermatophyta</taxon>
        <taxon>Magnoliopsida</taxon>
        <taxon>eudicotyledons</taxon>
        <taxon>Gunneridae</taxon>
        <taxon>Pentapetalae</taxon>
        <taxon>asterids</taxon>
        <taxon>campanulids</taxon>
        <taxon>Apiales</taxon>
        <taxon>Apiaceae</taxon>
        <taxon>Apioideae</taxon>
        <taxon>apioid superclade</taxon>
        <taxon>Tordylieae</taxon>
        <taxon>Tordyliinae</taxon>
        <taxon>Heracleum</taxon>
    </lineage>
</organism>
<dbReference type="PANTHER" id="PTHR47989">
    <property type="entry name" value="OS01G0750732 PROTEIN"/>
    <property type="match status" value="1"/>
</dbReference>
<proteinExistence type="predicted"/>
<evidence type="ECO:0000313" key="11">
    <source>
        <dbReference type="EMBL" id="KAK1370203.1"/>
    </source>
</evidence>
<dbReference type="Pfam" id="PF07714">
    <property type="entry name" value="PK_Tyr_Ser-Thr"/>
    <property type="match status" value="1"/>
</dbReference>
<evidence type="ECO:0000256" key="9">
    <source>
        <dbReference type="PROSITE-ProRule" id="PRU10141"/>
    </source>
</evidence>
<dbReference type="EMBL" id="JAUIZM010000008">
    <property type="protein sequence ID" value="KAK1370203.1"/>
    <property type="molecule type" value="Genomic_DNA"/>
</dbReference>
<dbReference type="SUPFAM" id="SSF56112">
    <property type="entry name" value="Protein kinase-like (PK-like)"/>
    <property type="match status" value="1"/>
</dbReference>
<keyword evidence="6 9" id="KW-0067">ATP-binding</keyword>
<feature type="domain" description="Protein kinase" evidence="10">
    <location>
        <begin position="112"/>
        <end position="255"/>
    </location>
</feature>
<evidence type="ECO:0000259" key="10">
    <source>
        <dbReference type="PROSITE" id="PS50011"/>
    </source>
</evidence>
<dbReference type="Gene3D" id="3.30.200.20">
    <property type="entry name" value="Phosphorylase Kinase, domain 1"/>
    <property type="match status" value="1"/>
</dbReference>
<dbReference type="GO" id="GO:0005524">
    <property type="term" value="F:ATP binding"/>
    <property type="evidence" value="ECO:0007669"/>
    <property type="project" value="UniProtKB-UniRule"/>
</dbReference>
<protein>
    <recommendedName>
        <fullName evidence="1">non-specific serine/threonine protein kinase</fullName>
        <ecNumber evidence="1">2.7.11.1</ecNumber>
    </recommendedName>
</protein>
<dbReference type="PROSITE" id="PS00107">
    <property type="entry name" value="PROTEIN_KINASE_ATP"/>
    <property type="match status" value="1"/>
</dbReference>
<comment type="caution">
    <text evidence="11">The sequence shown here is derived from an EMBL/GenBank/DDBJ whole genome shotgun (WGS) entry which is preliminary data.</text>
</comment>